<dbReference type="OMA" id="IGMRGAE"/>
<name>S3DB90_GLAL2</name>
<dbReference type="Proteomes" id="UP000016922">
    <property type="component" value="Unassembled WGS sequence"/>
</dbReference>
<evidence type="ECO:0000313" key="2">
    <source>
        <dbReference type="Proteomes" id="UP000016922"/>
    </source>
</evidence>
<dbReference type="OrthoDB" id="4156665at2759"/>
<dbReference type="HOGENOM" id="CLU_095402_0_1_1"/>
<dbReference type="KEGG" id="glz:GLAREA_00386"/>
<dbReference type="AlphaFoldDB" id="S3DB90"/>
<dbReference type="eggNOG" id="ENOG502STXT">
    <property type="taxonomic scope" value="Eukaryota"/>
</dbReference>
<organism evidence="1 2">
    <name type="scientific">Glarea lozoyensis (strain ATCC 20868 / MF5171)</name>
    <dbReference type="NCBI Taxonomy" id="1116229"/>
    <lineage>
        <taxon>Eukaryota</taxon>
        <taxon>Fungi</taxon>
        <taxon>Dikarya</taxon>
        <taxon>Ascomycota</taxon>
        <taxon>Pezizomycotina</taxon>
        <taxon>Leotiomycetes</taxon>
        <taxon>Helotiales</taxon>
        <taxon>Helotiaceae</taxon>
        <taxon>Glarea</taxon>
    </lineage>
</organism>
<dbReference type="GeneID" id="19459444"/>
<reference evidence="1 2" key="1">
    <citation type="journal article" date="2013" name="BMC Genomics">
        <title>Genomics-driven discovery of the pneumocandin biosynthetic gene cluster in the fungus Glarea lozoyensis.</title>
        <authorList>
            <person name="Chen L."/>
            <person name="Yue Q."/>
            <person name="Zhang X."/>
            <person name="Xiang M."/>
            <person name="Wang C."/>
            <person name="Li S."/>
            <person name="Che Y."/>
            <person name="Ortiz-Lopez F.J."/>
            <person name="Bills G.F."/>
            <person name="Liu X."/>
            <person name="An Z."/>
        </authorList>
    </citation>
    <scope>NUCLEOTIDE SEQUENCE [LARGE SCALE GENOMIC DNA]</scope>
    <source>
        <strain evidence="2">ATCC 20868 / MF5171</strain>
    </source>
</reference>
<gene>
    <name evidence="1" type="ORF">GLAREA_00386</name>
</gene>
<keyword evidence="2" id="KW-1185">Reference proteome</keyword>
<dbReference type="RefSeq" id="XP_008083335.1">
    <property type="nucleotide sequence ID" value="XM_008085144.1"/>
</dbReference>
<dbReference type="EMBL" id="KE145367">
    <property type="protein sequence ID" value="EPE29226.1"/>
    <property type="molecule type" value="Genomic_DNA"/>
</dbReference>
<protein>
    <submittedName>
        <fullName evidence="1">Beta-xylosidase</fullName>
    </submittedName>
</protein>
<sequence length="138" mass="16235">MLSSRLQKKSPLFAAKLEQMAISLRPLVSLTQGEAHPDFPYTLLNYWLLTSSQLDDLAHFYHQRTPSTWTYRYPCPVTWRTDATLEEKRRRIGRFIGLKGCDSPTPIGLTEEQVQEEVRKAREKNEEEEMFARKRRGY</sequence>
<proteinExistence type="predicted"/>
<accession>S3DB90</accession>
<evidence type="ECO:0000313" key="1">
    <source>
        <dbReference type="EMBL" id="EPE29226.1"/>
    </source>
</evidence>